<dbReference type="Pfam" id="PF02704">
    <property type="entry name" value="GASA"/>
    <property type="match status" value="1"/>
</dbReference>
<evidence type="ECO:0000256" key="2">
    <source>
        <dbReference type="SAM" id="SignalP"/>
    </source>
</evidence>
<dbReference type="PANTHER" id="PTHR23201">
    <property type="entry name" value="EXTENSIN, PROLINE-RICH PROTEIN"/>
    <property type="match status" value="1"/>
</dbReference>
<dbReference type="EMBL" id="GISG01149878">
    <property type="protein sequence ID" value="MBA4647289.1"/>
    <property type="molecule type" value="Transcribed_RNA"/>
</dbReference>
<comment type="similarity">
    <text evidence="1">Belongs to the GASA family.</text>
</comment>
<evidence type="ECO:0000256" key="1">
    <source>
        <dbReference type="ARBA" id="ARBA00010582"/>
    </source>
</evidence>
<evidence type="ECO:0008006" key="4">
    <source>
        <dbReference type="Google" id="ProtNLM"/>
    </source>
</evidence>
<feature type="chain" id="PRO_5027959541" description="Gibberellin regulated protein" evidence="2">
    <location>
        <begin position="25"/>
        <end position="117"/>
    </location>
</feature>
<name>A0A7C9DXP4_OPUST</name>
<evidence type="ECO:0000313" key="3">
    <source>
        <dbReference type="EMBL" id="MBA4647289.1"/>
    </source>
</evidence>
<accession>A0A7C9DXP4</accession>
<sequence>MKKVAIFCILFIILLQAFINQASSSAEYATSLSNKYGSHETVHHTEHSLGSKKSVNRTCHYACKRRCKASSRQKICHRACRSCCMRCKCVPPGYSGNKHVCPCYARLTTHGGRPKCP</sequence>
<reference evidence="3" key="1">
    <citation type="journal article" date="2013" name="J. Plant Res.">
        <title>Effect of fungi and light on seed germination of three Opuntia species from semiarid lands of central Mexico.</title>
        <authorList>
            <person name="Delgado-Sanchez P."/>
            <person name="Jimenez-Bremont J.F."/>
            <person name="Guerrero-Gonzalez Mde L."/>
            <person name="Flores J."/>
        </authorList>
    </citation>
    <scope>NUCLEOTIDE SEQUENCE</scope>
    <source>
        <tissue evidence="3">Cladode</tissue>
    </source>
</reference>
<keyword evidence="2" id="KW-0732">Signal</keyword>
<dbReference type="AlphaFoldDB" id="A0A7C9DXP4"/>
<protein>
    <recommendedName>
        <fullName evidence="4">Gibberellin regulated protein</fullName>
    </recommendedName>
</protein>
<dbReference type="InterPro" id="IPR003854">
    <property type="entry name" value="GASA"/>
</dbReference>
<dbReference type="PANTHER" id="PTHR23201:SF20">
    <property type="entry name" value="GIBBERELLIN-REGULATED PROTEIN 9-LIKE"/>
    <property type="match status" value="1"/>
</dbReference>
<proteinExistence type="inferred from homology"/>
<reference evidence="3" key="2">
    <citation type="submission" date="2020-07" db="EMBL/GenBank/DDBJ databases">
        <authorList>
            <person name="Vera ALvarez R."/>
            <person name="Arias-Moreno D.M."/>
            <person name="Jimenez-Jacinto V."/>
            <person name="Jimenez-Bremont J.F."/>
            <person name="Swaminathan K."/>
            <person name="Moose S.P."/>
            <person name="Guerrero-Gonzalez M.L."/>
            <person name="Marino-Ramirez L."/>
            <person name="Landsman D."/>
            <person name="Rodriguez-Kessler M."/>
            <person name="Delgado-Sanchez P."/>
        </authorList>
    </citation>
    <scope>NUCLEOTIDE SEQUENCE</scope>
    <source>
        <tissue evidence="3">Cladode</tissue>
    </source>
</reference>
<feature type="signal peptide" evidence="2">
    <location>
        <begin position="1"/>
        <end position="24"/>
    </location>
</feature>
<organism evidence="3">
    <name type="scientific">Opuntia streptacantha</name>
    <name type="common">Prickly pear cactus</name>
    <name type="synonym">Opuntia cardona</name>
    <dbReference type="NCBI Taxonomy" id="393608"/>
    <lineage>
        <taxon>Eukaryota</taxon>
        <taxon>Viridiplantae</taxon>
        <taxon>Streptophyta</taxon>
        <taxon>Embryophyta</taxon>
        <taxon>Tracheophyta</taxon>
        <taxon>Spermatophyta</taxon>
        <taxon>Magnoliopsida</taxon>
        <taxon>eudicotyledons</taxon>
        <taxon>Gunneridae</taxon>
        <taxon>Pentapetalae</taxon>
        <taxon>Caryophyllales</taxon>
        <taxon>Cactineae</taxon>
        <taxon>Cactaceae</taxon>
        <taxon>Opuntioideae</taxon>
        <taxon>Opuntia</taxon>
    </lineage>
</organism>